<dbReference type="PROSITE" id="PS00201">
    <property type="entry name" value="FLAVODOXIN"/>
    <property type="match status" value="1"/>
</dbReference>
<evidence type="ECO:0000313" key="4">
    <source>
        <dbReference type="Proteomes" id="UP001366166"/>
    </source>
</evidence>
<dbReference type="GO" id="GO:0010181">
    <property type="term" value="F:FMN binding"/>
    <property type="evidence" value="ECO:0007669"/>
    <property type="project" value="InterPro"/>
</dbReference>
<feature type="domain" description="Flavodoxin-like" evidence="2">
    <location>
        <begin position="4"/>
        <end position="140"/>
    </location>
</feature>
<dbReference type="InterPro" id="IPR029039">
    <property type="entry name" value="Flavoprotein-like_sf"/>
</dbReference>
<dbReference type="SUPFAM" id="SSF52218">
    <property type="entry name" value="Flavoproteins"/>
    <property type="match status" value="1"/>
</dbReference>
<dbReference type="GO" id="GO:0009055">
    <property type="term" value="F:electron transfer activity"/>
    <property type="evidence" value="ECO:0007669"/>
    <property type="project" value="InterPro"/>
</dbReference>
<accession>A0AAU9EKC0</accession>
<name>A0AAU9EKC0_9BACT</name>
<dbReference type="RefSeq" id="WP_338598875.1">
    <property type="nucleotide sequence ID" value="NZ_AP028679.1"/>
</dbReference>
<dbReference type="PROSITE" id="PS50902">
    <property type="entry name" value="FLAVODOXIN_LIKE"/>
    <property type="match status" value="1"/>
</dbReference>
<dbReference type="Pfam" id="PF12724">
    <property type="entry name" value="Flavodoxin_5"/>
    <property type="match status" value="1"/>
</dbReference>
<gene>
    <name evidence="3" type="ORF">FAK_21000</name>
</gene>
<proteinExistence type="predicted"/>
<reference evidence="4" key="1">
    <citation type="journal article" date="2023" name="Arch. Microbiol.">
        <title>Desulfoferula mesophilus gen. nov. sp. nov., a mesophilic sulfate-reducing bacterium isolated from a brackish lake sediment.</title>
        <authorList>
            <person name="Watanabe T."/>
            <person name="Yabe T."/>
            <person name="Tsuji J.M."/>
            <person name="Fukui M."/>
        </authorList>
    </citation>
    <scope>NUCLEOTIDE SEQUENCE [LARGE SCALE GENOMIC DNA]</scope>
    <source>
        <strain evidence="4">12FAK</strain>
    </source>
</reference>
<dbReference type="InterPro" id="IPR008254">
    <property type="entry name" value="Flavodoxin/NO_synth"/>
</dbReference>
<dbReference type="Proteomes" id="UP001366166">
    <property type="component" value="Chromosome"/>
</dbReference>
<protein>
    <recommendedName>
        <fullName evidence="2">Flavodoxin-like domain-containing protein</fullName>
    </recommendedName>
</protein>
<dbReference type="AlphaFoldDB" id="A0AAU9EKC0"/>
<evidence type="ECO:0000256" key="1">
    <source>
        <dbReference type="ARBA" id="ARBA00001917"/>
    </source>
</evidence>
<dbReference type="EMBL" id="AP028679">
    <property type="protein sequence ID" value="BEQ15034.1"/>
    <property type="molecule type" value="Genomic_DNA"/>
</dbReference>
<comment type="cofactor">
    <cofactor evidence="1">
        <name>FMN</name>
        <dbReference type="ChEBI" id="CHEBI:58210"/>
    </cofactor>
</comment>
<dbReference type="InterPro" id="IPR026816">
    <property type="entry name" value="Flavodoxin_dom"/>
</dbReference>
<organism evidence="3 4">
    <name type="scientific">Desulfoferula mesophila</name>
    <dbReference type="NCBI Taxonomy" id="3058419"/>
    <lineage>
        <taxon>Bacteria</taxon>
        <taxon>Pseudomonadati</taxon>
        <taxon>Thermodesulfobacteriota</taxon>
        <taxon>Desulfarculia</taxon>
        <taxon>Desulfarculales</taxon>
        <taxon>Desulfarculaceae</taxon>
        <taxon>Desulfoferula</taxon>
    </lineage>
</organism>
<dbReference type="PANTHER" id="PTHR43717">
    <property type="entry name" value="ANAEROBIC NITRIC OXIDE REDUCTASE FLAVORUBREDOXIN"/>
    <property type="match status" value="1"/>
</dbReference>
<dbReference type="InterPro" id="IPR001226">
    <property type="entry name" value="Flavodoxin_CS"/>
</dbReference>
<evidence type="ECO:0000259" key="2">
    <source>
        <dbReference type="PROSITE" id="PS50902"/>
    </source>
</evidence>
<sequence>MSKALIVFATRSGQTERIAELIAEGLRMTGMEVDIKNASTIKDPAELNGYDAYLFGSATYHGEMMPSMKQLLFLAEKADLEGKCGGSFGSYGWSGEAPPRIFDTMKNIYKMKMGGDCLRLKTVSLEGGTQMAQGYGKEIGKLAA</sequence>
<dbReference type="Gene3D" id="3.40.50.360">
    <property type="match status" value="1"/>
</dbReference>
<dbReference type="KEGG" id="dmp:FAK_21000"/>
<keyword evidence="4" id="KW-1185">Reference proteome</keyword>
<evidence type="ECO:0000313" key="3">
    <source>
        <dbReference type="EMBL" id="BEQ15034.1"/>
    </source>
</evidence>
<dbReference type="PANTHER" id="PTHR43717:SF1">
    <property type="entry name" value="ANAEROBIC NITRIC OXIDE REDUCTASE FLAVORUBREDOXIN"/>
    <property type="match status" value="1"/>
</dbReference>